<protein>
    <recommendedName>
        <fullName evidence="2">DUF1707 domain-containing protein</fullName>
    </recommendedName>
</protein>
<feature type="transmembrane region" description="Helical" evidence="1">
    <location>
        <begin position="106"/>
        <end position="125"/>
    </location>
</feature>
<feature type="transmembrane region" description="Helical" evidence="1">
    <location>
        <begin position="82"/>
        <end position="100"/>
    </location>
</feature>
<dbReference type="AlphaFoldDB" id="A0A1H8YI00"/>
<feature type="domain" description="DUF1707" evidence="2">
    <location>
        <begin position="9"/>
        <end position="61"/>
    </location>
</feature>
<sequence length="142" mass="15918">MDDKIPARLRASDDDRERVAATIQAAGAEGRLTLEEVEDRLSTVYATRFTDELGELTTDLPRPQPERRPFAREALRSPALRVHLGIVVALAVLLIVRWAVSGAEFFWPAMPMFWLFISVLVHARVRSLRGAARRGRGAPVPY</sequence>
<dbReference type="Pfam" id="PF08044">
    <property type="entry name" value="DUF1707"/>
    <property type="match status" value="1"/>
</dbReference>
<evidence type="ECO:0000313" key="4">
    <source>
        <dbReference type="Proteomes" id="UP000198582"/>
    </source>
</evidence>
<dbReference type="InterPro" id="IPR012551">
    <property type="entry name" value="DUF1707_SHOCT-like"/>
</dbReference>
<reference evidence="3 4" key="1">
    <citation type="submission" date="2016-10" db="EMBL/GenBank/DDBJ databases">
        <authorList>
            <person name="de Groot N.N."/>
        </authorList>
    </citation>
    <scope>NUCLEOTIDE SEQUENCE [LARGE SCALE GENOMIC DNA]</scope>
    <source>
        <strain evidence="3 4">DSM 44993</strain>
    </source>
</reference>
<proteinExistence type="predicted"/>
<name>A0A1H8YI00_9PSEU</name>
<keyword evidence="4" id="KW-1185">Reference proteome</keyword>
<keyword evidence="1" id="KW-1133">Transmembrane helix</keyword>
<accession>A0A1H8YI00</accession>
<dbReference type="RefSeq" id="WP_091623944.1">
    <property type="nucleotide sequence ID" value="NZ_FOEF01000017.1"/>
</dbReference>
<keyword evidence="1" id="KW-0472">Membrane</keyword>
<keyword evidence="1" id="KW-0812">Transmembrane</keyword>
<dbReference type="EMBL" id="FOEF01000017">
    <property type="protein sequence ID" value="SEP51757.1"/>
    <property type="molecule type" value="Genomic_DNA"/>
</dbReference>
<evidence type="ECO:0000259" key="2">
    <source>
        <dbReference type="Pfam" id="PF08044"/>
    </source>
</evidence>
<gene>
    <name evidence="3" type="ORF">SAMN04489732_11775</name>
</gene>
<dbReference type="STRING" id="394193.SAMN04489732_11775"/>
<evidence type="ECO:0000256" key="1">
    <source>
        <dbReference type="SAM" id="Phobius"/>
    </source>
</evidence>
<evidence type="ECO:0000313" key="3">
    <source>
        <dbReference type="EMBL" id="SEP51757.1"/>
    </source>
</evidence>
<dbReference type="OrthoDB" id="3625082at2"/>
<organism evidence="3 4">
    <name type="scientific">Amycolatopsis saalfeldensis</name>
    <dbReference type="NCBI Taxonomy" id="394193"/>
    <lineage>
        <taxon>Bacteria</taxon>
        <taxon>Bacillati</taxon>
        <taxon>Actinomycetota</taxon>
        <taxon>Actinomycetes</taxon>
        <taxon>Pseudonocardiales</taxon>
        <taxon>Pseudonocardiaceae</taxon>
        <taxon>Amycolatopsis</taxon>
    </lineage>
</organism>
<dbReference type="Proteomes" id="UP000198582">
    <property type="component" value="Unassembled WGS sequence"/>
</dbReference>